<organism evidence="3 4">
    <name type="scientific">Neisseria perflava</name>
    <dbReference type="NCBI Taxonomy" id="33053"/>
    <lineage>
        <taxon>Bacteria</taxon>
        <taxon>Pseudomonadati</taxon>
        <taxon>Pseudomonadota</taxon>
        <taxon>Betaproteobacteria</taxon>
        <taxon>Neisseriales</taxon>
        <taxon>Neisseriaceae</taxon>
        <taxon>Neisseria</taxon>
    </lineage>
</organism>
<evidence type="ECO:0000259" key="1">
    <source>
        <dbReference type="Pfam" id="PF00675"/>
    </source>
</evidence>
<evidence type="ECO:0000259" key="2">
    <source>
        <dbReference type="Pfam" id="PF05193"/>
    </source>
</evidence>
<protein>
    <submittedName>
        <fullName evidence="3">Pitrilysin family protein</fullName>
    </submittedName>
</protein>
<dbReference type="AlphaFoldDB" id="A0A9X7F4I3"/>
<name>A0A9X7F4I3_NEIPE</name>
<dbReference type="RefSeq" id="WP_101755630.1">
    <property type="nucleotide sequence ID" value="NZ_CP136962.1"/>
</dbReference>
<dbReference type="Gene3D" id="3.30.830.10">
    <property type="entry name" value="Metalloenzyme, LuxS/M16 peptidase-like"/>
    <property type="match status" value="2"/>
</dbReference>
<dbReference type="Pfam" id="PF00675">
    <property type="entry name" value="Peptidase_M16"/>
    <property type="match status" value="1"/>
</dbReference>
<dbReference type="EMBL" id="CP136962">
    <property type="protein sequence ID" value="WOS97776.1"/>
    <property type="molecule type" value="Genomic_DNA"/>
</dbReference>
<dbReference type="Pfam" id="PF05193">
    <property type="entry name" value="Peptidase_M16_C"/>
    <property type="match status" value="1"/>
</dbReference>
<gene>
    <name evidence="3" type="ORF">CYJ98_009415</name>
</gene>
<accession>A0A9X7F4I3</accession>
<dbReference type="SUPFAM" id="SSF63411">
    <property type="entry name" value="LuxS/MPP-like metallohydrolase"/>
    <property type="match status" value="2"/>
</dbReference>
<dbReference type="GO" id="GO:0046872">
    <property type="term" value="F:metal ion binding"/>
    <property type="evidence" value="ECO:0007669"/>
    <property type="project" value="InterPro"/>
</dbReference>
<evidence type="ECO:0000313" key="4">
    <source>
        <dbReference type="Proteomes" id="UP000234781"/>
    </source>
</evidence>
<dbReference type="Proteomes" id="UP000234781">
    <property type="component" value="Chromosome"/>
</dbReference>
<dbReference type="InterPro" id="IPR007863">
    <property type="entry name" value="Peptidase_M16_C"/>
</dbReference>
<dbReference type="PANTHER" id="PTHR11851">
    <property type="entry name" value="METALLOPROTEASE"/>
    <property type="match status" value="1"/>
</dbReference>
<sequence>MKPTLLALALLLPLSVQAATDIQRWRNRDGTQILLVERHENPIIDLEVSFKGAGSVANPDGKSQVAEFTAALLTDGTQELDEEAFNAEADNIGAQISSDSNAESASAGFRSLSKADIRDKAANLLNHSLTRPRFDEAVFRRRQIQSITGLQQQETTPDYTATRELTKLIYPNHPYGSGANITVDSLKQVSLDDIRAFHRTHYGKDNAIVAIVGDLNRKQAEQLVERVLKDLPTKATATHAIPPVPKQTAQRRDIPFAGTQAQVLLGTSLIKRHDPDYYALVAGNYILGGGGFDSRLMKVLRDQHGYTYGVYSSLAPATEEGTFAVSYSTQKKNTKASLADTQAVIEQFIAEGPTEAELKQAKANIVGSFPLRYDSNDKLLNYLSLIGLYDLPNDYLEAYPKAINSLTVKQVRDAWQRRIKFKDLNTVVVGAE</sequence>
<feature type="domain" description="Peptidase M16 C-terminal" evidence="2">
    <location>
        <begin position="189"/>
        <end position="364"/>
    </location>
</feature>
<evidence type="ECO:0000313" key="3">
    <source>
        <dbReference type="EMBL" id="WOS97776.1"/>
    </source>
</evidence>
<reference evidence="4" key="1">
    <citation type="submission" date="2017-12" db="EMBL/GenBank/DDBJ databases">
        <title>Phylogenetic diversity of female urinary microbiome.</title>
        <authorList>
            <person name="Thomas-White K."/>
            <person name="Wolfe A.J."/>
        </authorList>
    </citation>
    <scope>NUCLEOTIDE SEQUENCE [LARGE SCALE GENOMIC DNA]</scope>
    <source>
        <strain evidence="4">UMB0023</strain>
    </source>
</reference>
<proteinExistence type="predicted"/>
<dbReference type="InterPro" id="IPR050361">
    <property type="entry name" value="MPP/UQCRC_Complex"/>
</dbReference>
<keyword evidence="4" id="KW-1185">Reference proteome</keyword>
<dbReference type="InterPro" id="IPR011249">
    <property type="entry name" value="Metalloenz_LuxS/M16"/>
</dbReference>
<dbReference type="PANTHER" id="PTHR11851:SF224">
    <property type="entry name" value="PROCESSING PROTEASE"/>
    <property type="match status" value="1"/>
</dbReference>
<feature type="domain" description="Peptidase M16 N-terminal" evidence="1">
    <location>
        <begin position="52"/>
        <end position="176"/>
    </location>
</feature>
<dbReference type="InterPro" id="IPR011765">
    <property type="entry name" value="Pept_M16_N"/>
</dbReference>